<feature type="transmembrane region" description="Helical" evidence="7">
    <location>
        <begin position="171"/>
        <end position="197"/>
    </location>
</feature>
<comment type="caution">
    <text evidence="9">The sequence shown here is derived from an EMBL/GenBank/DDBJ whole genome shotgun (WGS) entry which is preliminary data.</text>
</comment>
<reference evidence="9 10" key="1">
    <citation type="journal article" date="2023" name="Sci. Data">
        <title>Genome assembly of the Korean intertidal mud-creeper Batillaria attramentaria.</title>
        <authorList>
            <person name="Patra A.K."/>
            <person name="Ho P.T."/>
            <person name="Jun S."/>
            <person name="Lee S.J."/>
            <person name="Kim Y."/>
            <person name="Won Y.J."/>
        </authorList>
    </citation>
    <scope>NUCLEOTIDE SEQUENCE [LARGE SCALE GENOMIC DNA]</scope>
    <source>
        <strain evidence="9">Wonlab-2016</strain>
    </source>
</reference>
<organism evidence="9 10">
    <name type="scientific">Batillaria attramentaria</name>
    <dbReference type="NCBI Taxonomy" id="370345"/>
    <lineage>
        <taxon>Eukaryota</taxon>
        <taxon>Metazoa</taxon>
        <taxon>Spiralia</taxon>
        <taxon>Lophotrochozoa</taxon>
        <taxon>Mollusca</taxon>
        <taxon>Gastropoda</taxon>
        <taxon>Caenogastropoda</taxon>
        <taxon>Sorbeoconcha</taxon>
        <taxon>Cerithioidea</taxon>
        <taxon>Batillariidae</taxon>
        <taxon>Batillaria</taxon>
    </lineage>
</organism>
<keyword evidence="4 7" id="KW-1133">Transmembrane helix</keyword>
<evidence type="ECO:0000313" key="10">
    <source>
        <dbReference type="Proteomes" id="UP001519460"/>
    </source>
</evidence>
<keyword evidence="10" id="KW-1185">Reference proteome</keyword>
<keyword evidence="3 7" id="KW-0812">Transmembrane</keyword>
<keyword evidence="2 7" id="KW-0808">Transferase</keyword>
<evidence type="ECO:0000256" key="4">
    <source>
        <dbReference type="ARBA" id="ARBA00022989"/>
    </source>
</evidence>
<evidence type="ECO:0000256" key="6">
    <source>
        <dbReference type="ARBA" id="ARBA00023315"/>
    </source>
</evidence>
<dbReference type="PROSITE" id="PS50216">
    <property type="entry name" value="DHHC"/>
    <property type="match status" value="1"/>
</dbReference>
<gene>
    <name evidence="9" type="ORF">BaRGS_00000361</name>
</gene>
<evidence type="ECO:0000256" key="1">
    <source>
        <dbReference type="ARBA" id="ARBA00004141"/>
    </source>
</evidence>
<dbReference type="GO" id="GO:0019706">
    <property type="term" value="F:protein-cysteine S-palmitoyltransferase activity"/>
    <property type="evidence" value="ECO:0007669"/>
    <property type="project" value="UniProtKB-EC"/>
</dbReference>
<comment type="similarity">
    <text evidence="7">Belongs to the DHHC palmitoyltransferase family.</text>
</comment>
<keyword evidence="6 7" id="KW-0012">Acyltransferase</keyword>
<name>A0ABD0M9P3_9CAEN</name>
<dbReference type="Pfam" id="PF01529">
    <property type="entry name" value="DHHC"/>
    <property type="match status" value="1"/>
</dbReference>
<sequence length="379" mass="42822">MENSMPNATVLRNVMNLIPPPPPAKSDYSDSIVVRTLPLIGRVHLVNDTGGIMQLAFVFAYWVYGTFCTLYIILLPQYEDGNIPLSVIISFMIVSVLCLLALIKASITNPGRIPLLTEDSSVDTSGWYLCRTCNRKRPPRAHHCRRCRQCVARMDHHCPWINNCVGEENHFAFFLLLLYAFLLSAYTLTLTIFHFWVWPKCIACDKSAERTNEYQQSWLRAMVVVIIMENWNVRVPEKCKPRRREYEAQSRKLAKCMSWFNDNGYPAAAVVTHIGLRGCVGFGSDVFKNFLTENLTGNEQWINAIGVNGAASSVTFVDYTAPISASQPGSETQAEINVQQVPRPVLGRTQTSCLKKEEKRTRLRQNCSSFVARSQGLLS</sequence>
<feature type="non-terminal residue" evidence="9">
    <location>
        <position position="379"/>
    </location>
</feature>
<dbReference type="EC" id="2.3.1.225" evidence="7"/>
<dbReference type="InterPro" id="IPR001594">
    <property type="entry name" value="Palmitoyltrfase_DHHC"/>
</dbReference>
<proteinExistence type="inferred from homology"/>
<dbReference type="GO" id="GO:0016020">
    <property type="term" value="C:membrane"/>
    <property type="evidence" value="ECO:0007669"/>
    <property type="project" value="UniProtKB-SubCell"/>
</dbReference>
<protein>
    <recommendedName>
        <fullName evidence="7">Palmitoyltransferase</fullName>
        <ecNumber evidence="7">2.3.1.225</ecNumber>
    </recommendedName>
</protein>
<dbReference type="PANTHER" id="PTHR22883:SF452">
    <property type="entry name" value="PALMITOYLTRANSFERASE"/>
    <property type="match status" value="1"/>
</dbReference>
<dbReference type="Proteomes" id="UP001519460">
    <property type="component" value="Unassembled WGS sequence"/>
</dbReference>
<feature type="transmembrane region" description="Helical" evidence="7">
    <location>
        <begin position="85"/>
        <end position="103"/>
    </location>
</feature>
<evidence type="ECO:0000256" key="3">
    <source>
        <dbReference type="ARBA" id="ARBA00022692"/>
    </source>
</evidence>
<evidence type="ECO:0000256" key="7">
    <source>
        <dbReference type="RuleBase" id="RU079119"/>
    </source>
</evidence>
<evidence type="ECO:0000313" key="9">
    <source>
        <dbReference type="EMBL" id="KAK7508122.1"/>
    </source>
</evidence>
<dbReference type="EMBL" id="JACVVK020000002">
    <property type="protein sequence ID" value="KAK7508122.1"/>
    <property type="molecule type" value="Genomic_DNA"/>
</dbReference>
<evidence type="ECO:0000256" key="2">
    <source>
        <dbReference type="ARBA" id="ARBA00022679"/>
    </source>
</evidence>
<comment type="subcellular location">
    <subcellularLocation>
        <location evidence="1">Membrane</location>
        <topology evidence="1">Multi-pass membrane protein</topology>
    </subcellularLocation>
</comment>
<keyword evidence="5 7" id="KW-0472">Membrane</keyword>
<dbReference type="InterPro" id="IPR039859">
    <property type="entry name" value="PFA4/ZDH16/20/ERF2-like"/>
</dbReference>
<feature type="domain" description="Palmitoyltransferase DHHC" evidence="8">
    <location>
        <begin position="128"/>
        <end position="199"/>
    </location>
</feature>
<dbReference type="PANTHER" id="PTHR22883">
    <property type="entry name" value="ZINC FINGER DHHC DOMAIN CONTAINING PROTEIN"/>
    <property type="match status" value="1"/>
</dbReference>
<accession>A0ABD0M9P3</accession>
<comment type="catalytic activity">
    <reaction evidence="7">
        <text>L-cysteinyl-[protein] + hexadecanoyl-CoA = S-hexadecanoyl-L-cysteinyl-[protein] + CoA</text>
        <dbReference type="Rhea" id="RHEA:36683"/>
        <dbReference type="Rhea" id="RHEA-COMP:10131"/>
        <dbReference type="Rhea" id="RHEA-COMP:11032"/>
        <dbReference type="ChEBI" id="CHEBI:29950"/>
        <dbReference type="ChEBI" id="CHEBI:57287"/>
        <dbReference type="ChEBI" id="CHEBI:57379"/>
        <dbReference type="ChEBI" id="CHEBI:74151"/>
        <dbReference type="EC" id="2.3.1.225"/>
    </reaction>
</comment>
<comment type="domain">
    <text evidence="7">The DHHC domain is required for palmitoyltransferase activity.</text>
</comment>
<evidence type="ECO:0000256" key="5">
    <source>
        <dbReference type="ARBA" id="ARBA00023136"/>
    </source>
</evidence>
<feature type="transmembrane region" description="Helical" evidence="7">
    <location>
        <begin position="52"/>
        <end position="73"/>
    </location>
</feature>
<evidence type="ECO:0000259" key="8">
    <source>
        <dbReference type="Pfam" id="PF01529"/>
    </source>
</evidence>
<dbReference type="AlphaFoldDB" id="A0ABD0M9P3"/>